<evidence type="ECO:0000256" key="1">
    <source>
        <dbReference type="SAM" id="MobiDB-lite"/>
    </source>
</evidence>
<feature type="region of interest" description="Disordered" evidence="1">
    <location>
        <begin position="386"/>
        <end position="463"/>
    </location>
</feature>
<gene>
    <name evidence="2" type="ORF">C8A01DRAFT_16209</name>
</gene>
<feature type="region of interest" description="Disordered" evidence="1">
    <location>
        <begin position="243"/>
        <end position="289"/>
    </location>
</feature>
<dbReference type="EMBL" id="MU854390">
    <property type="protein sequence ID" value="KAK4039854.1"/>
    <property type="molecule type" value="Genomic_DNA"/>
</dbReference>
<sequence length="622" mass="66343">MAKASSSISPAAWASWSPGHLASSTKIPRRYVQVPSDQQRLLHRADAWSVGRFPNVPPRVLEDVKARYVKDSLPRSELEREALSSQPASPVSVERGEAFSSQPASPTRSAGAHTKSNKTSVGAEDDSDGETDTSGTQISWTPSPSAHVRGPCPREVELATAASIPNRRSSEQHGPGTVGKALHRATFLTEFPPSSSAASEPGLEVEVPKAITDVLEPVSRPVVALEPAPPSAQIIPCTLTTEKTSPARATQRAPAPANQPGVVATSQRASDQGSSNSTDKLPPNGPPSQVPYTAFQCAYPDYKGSLRDFICSVLSILPLQKERALPEFLYDDFVRVFSTDFLKYISTVDNSTRPLPAIQFYNEKVSRPLYTQGILTKNNIKDVANQYPEKTRSIQQGLEKTKSEAPRRPARQASHTATADKQMAQPRPIGTETTNALPEKGLPRAASFASPGLGAQAPEMPVDPVHAIRGPRAIQGPRGTAAPLAASINVSGPSAARQPHTKTSRPTSVAGTPATRPAVLRTQVDSSLPDMEPSTTRIVAATKLAGASTFSGTAPSQVSNPDSIPETTLKKRRAAPRASSRSSAGEPGAKFKKHKKGGTPAERALRYKEWLEKQKPQSSTPL</sequence>
<feature type="region of interest" description="Disordered" evidence="1">
    <location>
        <begin position="491"/>
        <end position="517"/>
    </location>
</feature>
<feature type="region of interest" description="Disordered" evidence="1">
    <location>
        <begin position="74"/>
        <end position="151"/>
    </location>
</feature>
<evidence type="ECO:0000313" key="2">
    <source>
        <dbReference type="EMBL" id="KAK4039854.1"/>
    </source>
</evidence>
<feature type="compositionally biased region" description="Low complexity" evidence="1">
    <location>
        <begin position="246"/>
        <end position="260"/>
    </location>
</feature>
<organism evidence="2 3">
    <name type="scientific">Parachaetomium inaequale</name>
    <dbReference type="NCBI Taxonomy" id="2588326"/>
    <lineage>
        <taxon>Eukaryota</taxon>
        <taxon>Fungi</taxon>
        <taxon>Dikarya</taxon>
        <taxon>Ascomycota</taxon>
        <taxon>Pezizomycotina</taxon>
        <taxon>Sordariomycetes</taxon>
        <taxon>Sordariomycetidae</taxon>
        <taxon>Sordariales</taxon>
        <taxon>Chaetomiaceae</taxon>
        <taxon>Parachaetomium</taxon>
    </lineage>
</organism>
<feature type="compositionally biased region" description="Polar residues" evidence="1">
    <location>
        <begin position="264"/>
        <end position="279"/>
    </location>
</feature>
<name>A0AAN6PIY3_9PEZI</name>
<proteinExistence type="predicted"/>
<dbReference type="Proteomes" id="UP001303115">
    <property type="component" value="Unassembled WGS sequence"/>
</dbReference>
<accession>A0AAN6PIY3</accession>
<comment type="caution">
    <text evidence="2">The sequence shown here is derived from an EMBL/GenBank/DDBJ whole genome shotgun (WGS) entry which is preliminary data.</text>
</comment>
<reference evidence="3" key="1">
    <citation type="journal article" date="2023" name="Mol. Phylogenet. Evol.">
        <title>Genome-scale phylogeny and comparative genomics of the fungal order Sordariales.</title>
        <authorList>
            <person name="Hensen N."/>
            <person name="Bonometti L."/>
            <person name="Westerberg I."/>
            <person name="Brannstrom I.O."/>
            <person name="Guillou S."/>
            <person name="Cros-Aarteil S."/>
            <person name="Calhoun S."/>
            <person name="Haridas S."/>
            <person name="Kuo A."/>
            <person name="Mondo S."/>
            <person name="Pangilinan J."/>
            <person name="Riley R."/>
            <person name="LaButti K."/>
            <person name="Andreopoulos B."/>
            <person name="Lipzen A."/>
            <person name="Chen C."/>
            <person name="Yan M."/>
            <person name="Daum C."/>
            <person name="Ng V."/>
            <person name="Clum A."/>
            <person name="Steindorff A."/>
            <person name="Ohm R.A."/>
            <person name="Martin F."/>
            <person name="Silar P."/>
            <person name="Natvig D.O."/>
            <person name="Lalanne C."/>
            <person name="Gautier V."/>
            <person name="Ament-Velasquez S.L."/>
            <person name="Kruys A."/>
            <person name="Hutchinson M.I."/>
            <person name="Powell A.J."/>
            <person name="Barry K."/>
            <person name="Miller A.N."/>
            <person name="Grigoriev I.V."/>
            <person name="Debuchy R."/>
            <person name="Gladieux P."/>
            <person name="Hiltunen Thoren M."/>
            <person name="Johannesson H."/>
        </authorList>
    </citation>
    <scope>NUCLEOTIDE SEQUENCE [LARGE SCALE GENOMIC DNA]</scope>
    <source>
        <strain evidence="3">CBS 284.82</strain>
    </source>
</reference>
<protein>
    <submittedName>
        <fullName evidence="2">Uncharacterized protein</fullName>
    </submittedName>
</protein>
<evidence type="ECO:0000313" key="3">
    <source>
        <dbReference type="Proteomes" id="UP001303115"/>
    </source>
</evidence>
<feature type="compositionally biased region" description="Polar residues" evidence="1">
    <location>
        <begin position="99"/>
        <end position="108"/>
    </location>
</feature>
<dbReference type="AlphaFoldDB" id="A0AAN6PIY3"/>
<feature type="region of interest" description="Disordered" evidence="1">
    <location>
        <begin position="1"/>
        <end position="28"/>
    </location>
</feature>
<feature type="compositionally biased region" description="Low complexity" evidence="1">
    <location>
        <begin position="1"/>
        <end position="18"/>
    </location>
</feature>
<keyword evidence="3" id="KW-1185">Reference proteome</keyword>
<feature type="compositionally biased region" description="Polar residues" evidence="1">
    <location>
        <begin position="549"/>
        <end position="566"/>
    </location>
</feature>
<feature type="region of interest" description="Disordered" evidence="1">
    <location>
        <begin position="549"/>
        <end position="622"/>
    </location>
</feature>
<feature type="compositionally biased region" description="Basic and acidic residues" evidence="1">
    <location>
        <begin position="603"/>
        <end position="615"/>
    </location>
</feature>